<dbReference type="AlphaFoldDB" id="A0A0G9K398"/>
<proteinExistence type="predicted"/>
<evidence type="ECO:0000313" key="1">
    <source>
        <dbReference type="EMBL" id="KLD98627.1"/>
    </source>
</evidence>
<dbReference type="RefSeq" id="WP_046996948.1">
    <property type="nucleotide sequence ID" value="NZ_JAIQ01000118.1"/>
</dbReference>
<sequence>MKKLIFLSIISCCLYAENLKISVAPVNNEVYKKECGSCHFAYPAGLLPSNAWNKMMENLSNHFGDDASVDEETFKTLSKYLNDNSAEKNMNFKRSKKIVESLAPNEIPDAISTMPYIKRKHKEIRKDLITQKEVKGLFNCTACHKNAQKGVFSDEDVDIPNYGKWDKK</sequence>
<comment type="caution">
    <text evidence="1">The sequence shown here is derived from an EMBL/GenBank/DDBJ whole genome shotgun (WGS) entry which is preliminary data.</text>
</comment>
<gene>
    <name evidence="1" type="ORF">AA20_08280</name>
</gene>
<reference evidence="1 2" key="1">
    <citation type="submission" date="2014-01" db="EMBL/GenBank/DDBJ databases">
        <title>Development of a Comparative Genomic Fingerprinting Assay for High Resolution Genotyping of Arcobacter butzleri.</title>
        <authorList>
            <person name="Webb A.L."/>
            <person name="Inglis G.D."/>
            <person name="Kruczkiewicz P."/>
            <person name="Selinger L.B."/>
            <person name="Taboada E.N."/>
        </authorList>
    </citation>
    <scope>NUCLEOTIDE SEQUENCE [LARGE SCALE GENOMIC DNA]</scope>
    <source>
        <strain evidence="1 2">L348</strain>
    </source>
</reference>
<dbReference type="Pfam" id="PF09626">
    <property type="entry name" value="DHC"/>
    <property type="match status" value="1"/>
</dbReference>
<protein>
    <submittedName>
        <fullName evidence="1">Cytochrome C</fullName>
    </submittedName>
</protein>
<evidence type="ECO:0000313" key="2">
    <source>
        <dbReference type="Proteomes" id="UP000035514"/>
    </source>
</evidence>
<dbReference type="InterPro" id="IPR018588">
    <property type="entry name" value="Dihaem_cytochrome-c"/>
</dbReference>
<dbReference type="PATRIC" id="fig|1447256.3.peg.1615"/>
<name>A0A0G9K398_9BACT</name>
<dbReference type="EMBL" id="JAIQ01000118">
    <property type="protein sequence ID" value="KLD98627.1"/>
    <property type="molecule type" value="Genomic_DNA"/>
</dbReference>
<dbReference type="Proteomes" id="UP000035514">
    <property type="component" value="Unassembled WGS sequence"/>
</dbReference>
<organism evidence="1 2">
    <name type="scientific">Aliarcobacter butzleri L348</name>
    <dbReference type="NCBI Taxonomy" id="1447256"/>
    <lineage>
        <taxon>Bacteria</taxon>
        <taxon>Pseudomonadati</taxon>
        <taxon>Campylobacterota</taxon>
        <taxon>Epsilonproteobacteria</taxon>
        <taxon>Campylobacterales</taxon>
        <taxon>Arcobacteraceae</taxon>
        <taxon>Aliarcobacter</taxon>
    </lineage>
</organism>
<accession>A0A0G9K398</accession>